<dbReference type="SUPFAM" id="SSF56935">
    <property type="entry name" value="Porins"/>
    <property type="match status" value="1"/>
</dbReference>
<dbReference type="Gene3D" id="2.40.160.10">
    <property type="entry name" value="Porin"/>
    <property type="match status" value="1"/>
</dbReference>
<protein>
    <submittedName>
        <fullName evidence="2">Uncharacterized protein</fullName>
    </submittedName>
</protein>
<dbReference type="GO" id="GO:0015288">
    <property type="term" value="F:porin activity"/>
    <property type="evidence" value="ECO:0007669"/>
    <property type="project" value="InterPro"/>
</dbReference>
<keyword evidence="1" id="KW-0732">Signal</keyword>
<reference evidence="2 3" key="1">
    <citation type="submission" date="2017-01" db="EMBL/GenBank/DDBJ databases">
        <authorList>
            <person name="Mah S.A."/>
            <person name="Swanson W.J."/>
            <person name="Moy G.W."/>
            <person name="Vacquier V.D."/>
        </authorList>
    </citation>
    <scope>NUCLEOTIDE SEQUENCE [LARGE SCALE GENOMIC DNA]</scope>
    <source>
        <strain evidence="2 3">DSM 22694</strain>
    </source>
</reference>
<gene>
    <name evidence="2" type="ORF">RS694_04065</name>
</gene>
<dbReference type="EMBL" id="CP019239">
    <property type="protein sequence ID" value="APW41802.1"/>
    <property type="molecule type" value="Genomic_DNA"/>
</dbReference>
<accession>A0A1P8K705</accession>
<dbReference type="STRING" id="1484693.RS694_04065"/>
<organism evidence="2 3">
    <name type="scientific">Rhodoferax saidenbachensis</name>
    <dbReference type="NCBI Taxonomy" id="1484693"/>
    <lineage>
        <taxon>Bacteria</taxon>
        <taxon>Pseudomonadati</taxon>
        <taxon>Pseudomonadota</taxon>
        <taxon>Betaproteobacteria</taxon>
        <taxon>Burkholderiales</taxon>
        <taxon>Comamonadaceae</taxon>
        <taxon>Rhodoferax</taxon>
    </lineage>
</organism>
<proteinExistence type="predicted"/>
<dbReference type="InterPro" id="IPR023614">
    <property type="entry name" value="Porin_dom_sf"/>
</dbReference>
<name>A0A1P8K705_9BURK</name>
<dbReference type="AlphaFoldDB" id="A0A1P8K705"/>
<dbReference type="KEGG" id="rsb:RS694_04065"/>
<dbReference type="RefSeq" id="WP_029707070.1">
    <property type="nucleotide sequence ID" value="NZ_CP019239.1"/>
</dbReference>
<keyword evidence="3" id="KW-1185">Reference proteome</keyword>
<evidence type="ECO:0000313" key="2">
    <source>
        <dbReference type="EMBL" id="APW41802.1"/>
    </source>
</evidence>
<sequence length="395" mass="40178">MKKTLIAMAALAASSASFAQVTITGTVMMGFDATHHSVIANPLNALGNPTSKPGVIGDALKLNANGKPYGDSSGLGVDTAEINFRVIEDLGGGYRAIASMQLDTVARSGVTGGDTTMTLVTPVGAFALQSIKVADWLSNGPASIGQLGMDGRTNSSRGFQDVAAFVTKLAPTTTITLSHGENAQFGATTAGLGLGTGAAGAASANTGGFAQFGQMQRNNGIGVTYMSGALVASAQYLNYDQSTDGYDLSIKNVTRAQASYDFGSVKVFGGAISTGLGGGNLFNGVLALGVPAGSWYFTGSYNNSVLSGTSGYLGPIFAQPVTALGGASIYQALGCSNTTGCGAGSLDSNTSGYTLSAQYNFSKSTNAVVSYRNWAFNVNAVDRDSEFEIALVKNF</sequence>
<dbReference type="GO" id="GO:0016020">
    <property type="term" value="C:membrane"/>
    <property type="evidence" value="ECO:0007669"/>
    <property type="project" value="InterPro"/>
</dbReference>
<feature type="chain" id="PRO_5010268141" evidence="1">
    <location>
        <begin position="20"/>
        <end position="395"/>
    </location>
</feature>
<dbReference type="Proteomes" id="UP000186110">
    <property type="component" value="Chromosome"/>
</dbReference>
<feature type="signal peptide" evidence="1">
    <location>
        <begin position="1"/>
        <end position="19"/>
    </location>
</feature>
<evidence type="ECO:0000256" key="1">
    <source>
        <dbReference type="SAM" id="SignalP"/>
    </source>
</evidence>
<evidence type="ECO:0000313" key="3">
    <source>
        <dbReference type="Proteomes" id="UP000186110"/>
    </source>
</evidence>